<evidence type="ECO:0000313" key="5">
    <source>
        <dbReference type="Proteomes" id="UP000001880"/>
    </source>
</evidence>
<sequence>MKPWSSLALSVLLAAPLAACTDLDAPEQASALATTSQQIGADYDEAREQLAASGRFQRPVGGTVTAASAEDMARALDIDVDDDIYVTSRLSNDNTLAAGVMNAFGMIVPRQGDSFVVLSNGILGEEAEPGVDFGAVGTGDDAVTLSIDLLIPPGVTRMSFQYHFLSAEYPDFIGSAYNDTFTARLSNTPNPLVTASVNSAIFHDAANTIVDYPTGYMLYVDDPSGVDEIFGTNAYPDVDHLYTDAGVTDFQYVDAPVTAGPVTLTFDIRDLGDGIVDSAVIIDNIRFAATEIVDPNPVLLDPFDGSVRSGDPEALATLGRAVNAVAADGTTQLLVRTNLPSPGAVTYALDLGHAGDGGFGPVTLADEDDWQDTVTVSTVTVGAKHYAFALFRSPADFNGGGDEDARSRTLPFTVTYEPRVGVGFAIEQSLVIVRPPVVVVHDIWGSCQTWDNNSIFHHDRPAKPTSGPFTVTCAGYENSKSFHTNRKVMSDYITQAIHALRQTGAAVTQVDLIGHGMGGLLARRYVDGLSYFRDDNFYEGDIHRLITVNTPHLGARMADAMVDTRTITKATPATGGGTEWDRLKSFLKNDLEHPILMDDADGDTAIDELRTGSPVLGDLNETPVPSHVLVSTGGRVLSKGPALSLLDGGIKTLYTNIDYLHPLAKSNPTNKGRIIFGPTGKVFCSDEHDLFATEWDQAGGLAVDPASRFPVQMANRDSEHFKVHVDQAHTDRLIELLNSPLGDDGPFAPSLPAPSSVEAVNSCPPAAAAASEPPVRTLADGTLRIVSPSPGTVVTPGSTVTVTVEATGFEPTQVLIVGGARTVLLEAAPFVVDLEIPEDAIGSATLMAAGFSLDILAYSDEVRLPIQVTASVDTLDILEGNLVLSSPGAARQLTVLGGFSDGVVREVTASEFGTRYVSTNPGIATVSNEGRITAAGPGITTVVVRNGLAITSVNVEVKDGGFAPVAVCQDVTVAADASCQAQASIDGGSHDPDELPQPLVMVQTPPGPFAPGVHSVGLEVSDGANSDSCTATVTVVDSAAPALSGCEDVFVDATPGLGGAYLSYAIAATDNCEGSVPVACDVVSGSFFAMGESAQVTCASADSGGHQATCTFSVEVLEPATCEASDPRSQDYWRTQCNYRDPEGTPPDPFLSADILQRLLDQVEGVTQAVCGPGENTCDALNPDPYWETCERACQEYAAWLLNIASARVPASCCNYGGTAADAAAHVADLIATGQCAEAVSLAYDLNSGCEYCEGGD</sequence>
<dbReference type="InterPro" id="IPR012908">
    <property type="entry name" value="PGAP1-ab_dom-like"/>
</dbReference>
<dbReference type="EMBL" id="CP001804">
    <property type="protein sequence ID" value="ACY13487.1"/>
    <property type="molecule type" value="Genomic_DNA"/>
</dbReference>
<organism evidence="4 5">
    <name type="scientific">Haliangium ochraceum (strain DSM 14365 / JCM 11303 / SMP-2)</name>
    <dbReference type="NCBI Taxonomy" id="502025"/>
    <lineage>
        <taxon>Bacteria</taxon>
        <taxon>Pseudomonadati</taxon>
        <taxon>Myxococcota</taxon>
        <taxon>Polyangia</taxon>
        <taxon>Haliangiales</taxon>
        <taxon>Kofleriaceae</taxon>
        <taxon>Haliangium</taxon>
    </lineage>
</organism>
<dbReference type="InterPro" id="IPR049804">
    <property type="entry name" value="Choice_anch_L"/>
</dbReference>
<dbReference type="Proteomes" id="UP000001880">
    <property type="component" value="Chromosome"/>
</dbReference>
<reference evidence="4 5" key="1">
    <citation type="journal article" date="2010" name="Stand. Genomic Sci.">
        <title>Complete genome sequence of Haliangium ochraceum type strain (SMP-2).</title>
        <authorList>
            <consortium name="US DOE Joint Genome Institute (JGI-PGF)"/>
            <person name="Ivanova N."/>
            <person name="Daum C."/>
            <person name="Lang E."/>
            <person name="Abt B."/>
            <person name="Kopitz M."/>
            <person name="Saunders E."/>
            <person name="Lapidus A."/>
            <person name="Lucas S."/>
            <person name="Glavina Del Rio T."/>
            <person name="Nolan M."/>
            <person name="Tice H."/>
            <person name="Copeland A."/>
            <person name="Cheng J.F."/>
            <person name="Chen F."/>
            <person name="Bruce D."/>
            <person name="Goodwin L."/>
            <person name="Pitluck S."/>
            <person name="Mavromatis K."/>
            <person name="Pati A."/>
            <person name="Mikhailova N."/>
            <person name="Chen A."/>
            <person name="Palaniappan K."/>
            <person name="Land M."/>
            <person name="Hauser L."/>
            <person name="Chang Y.J."/>
            <person name="Jeffries C.D."/>
            <person name="Detter J.C."/>
            <person name="Brettin T."/>
            <person name="Rohde M."/>
            <person name="Goker M."/>
            <person name="Bristow J."/>
            <person name="Markowitz V."/>
            <person name="Eisen J.A."/>
            <person name="Hugenholtz P."/>
            <person name="Kyrpides N.C."/>
            <person name="Klenk H.P."/>
        </authorList>
    </citation>
    <scope>NUCLEOTIDE SEQUENCE [LARGE SCALE GENOMIC DNA]</scope>
    <source>
        <strain evidence="5">DSM 14365 / CIP 107738 / JCM 11303 / AJ 13395 / SMP-2</strain>
    </source>
</reference>
<dbReference type="InterPro" id="IPR008964">
    <property type="entry name" value="Invasin/intimin_cell_adhesion"/>
</dbReference>
<evidence type="ECO:0000259" key="3">
    <source>
        <dbReference type="PROSITE" id="PS50825"/>
    </source>
</evidence>
<dbReference type="KEGG" id="hoh:Hoch_0873"/>
<dbReference type="RefSeq" id="WP_012826108.1">
    <property type="nucleotide sequence ID" value="NC_013440.1"/>
</dbReference>
<dbReference type="InterPro" id="IPR003410">
    <property type="entry name" value="HYR_dom"/>
</dbReference>
<dbReference type="Gene3D" id="2.60.40.1080">
    <property type="match status" value="1"/>
</dbReference>
<dbReference type="SUPFAM" id="SSF49373">
    <property type="entry name" value="Invasin/intimin cell-adhesion fragments"/>
    <property type="match status" value="1"/>
</dbReference>
<dbReference type="STRING" id="502025.Hoch_0873"/>
<evidence type="ECO:0000313" key="4">
    <source>
        <dbReference type="EMBL" id="ACY13487.1"/>
    </source>
</evidence>
<dbReference type="SUPFAM" id="SSF53474">
    <property type="entry name" value="alpha/beta-Hydrolases"/>
    <property type="match status" value="1"/>
</dbReference>
<feature type="domain" description="HYR" evidence="3">
    <location>
        <begin position="1036"/>
        <end position="1118"/>
    </location>
</feature>
<dbReference type="OrthoDB" id="5480856at2"/>
<dbReference type="AlphaFoldDB" id="D0LPC2"/>
<dbReference type="Gene3D" id="3.40.50.1820">
    <property type="entry name" value="alpha/beta hydrolase"/>
    <property type="match status" value="1"/>
</dbReference>
<dbReference type="eggNOG" id="COG1075">
    <property type="taxonomic scope" value="Bacteria"/>
</dbReference>
<dbReference type="PROSITE" id="PS50825">
    <property type="entry name" value="HYR"/>
    <property type="match status" value="1"/>
</dbReference>
<feature type="signal peptide" evidence="2">
    <location>
        <begin position="1"/>
        <end position="21"/>
    </location>
</feature>
<dbReference type="InterPro" id="IPR029058">
    <property type="entry name" value="AB_hydrolase_fold"/>
</dbReference>
<evidence type="ECO:0000256" key="1">
    <source>
        <dbReference type="ARBA" id="ARBA00022737"/>
    </source>
</evidence>
<name>D0LPC2_HALO1</name>
<keyword evidence="2" id="KW-0732">Signal</keyword>
<dbReference type="PANTHER" id="PTHR24273:SF32">
    <property type="entry name" value="HYALIN"/>
    <property type="match status" value="1"/>
</dbReference>
<dbReference type="eggNOG" id="COG5492">
    <property type="taxonomic scope" value="Bacteria"/>
</dbReference>
<dbReference type="GO" id="GO:0016788">
    <property type="term" value="F:hydrolase activity, acting on ester bonds"/>
    <property type="evidence" value="ECO:0007669"/>
    <property type="project" value="InterPro"/>
</dbReference>
<dbReference type="Pfam" id="PF07819">
    <property type="entry name" value="PGAP1"/>
    <property type="match status" value="1"/>
</dbReference>
<protein>
    <submittedName>
        <fullName evidence="4">PGAP1 family protein</fullName>
    </submittedName>
</protein>
<proteinExistence type="predicted"/>
<dbReference type="HOGENOM" id="CLU_265173_0_0_7"/>
<dbReference type="NCBIfam" id="NF038133">
    <property type="entry name" value="choice_anch_L"/>
    <property type="match status" value="1"/>
</dbReference>
<evidence type="ECO:0000256" key="2">
    <source>
        <dbReference type="SAM" id="SignalP"/>
    </source>
</evidence>
<gene>
    <name evidence="4" type="ordered locus">Hoch_0873</name>
</gene>
<keyword evidence="1" id="KW-0677">Repeat</keyword>
<feature type="chain" id="PRO_5003011539" evidence="2">
    <location>
        <begin position="22"/>
        <end position="1257"/>
    </location>
</feature>
<keyword evidence="5" id="KW-1185">Reference proteome</keyword>
<accession>D0LPC2</accession>
<dbReference type="PANTHER" id="PTHR24273">
    <property type="entry name" value="FI04643P-RELATED"/>
    <property type="match status" value="1"/>
</dbReference>